<comment type="caution">
    <text evidence="6">The sequence shown here is derived from an EMBL/GenBank/DDBJ whole genome shotgun (WGS) entry which is preliminary data.</text>
</comment>
<evidence type="ECO:0000256" key="2">
    <source>
        <dbReference type="ARBA" id="ARBA00022833"/>
    </source>
</evidence>
<evidence type="ECO:0000313" key="7">
    <source>
        <dbReference type="Proteomes" id="UP001596267"/>
    </source>
</evidence>
<dbReference type="SMART" id="SM00829">
    <property type="entry name" value="PKS_ER"/>
    <property type="match status" value="1"/>
</dbReference>
<accession>A0ABW1WD91</accession>
<dbReference type="InterPro" id="IPR050129">
    <property type="entry name" value="Zn_alcohol_dh"/>
</dbReference>
<dbReference type="Pfam" id="PF00107">
    <property type="entry name" value="ADH_zinc_N"/>
    <property type="match status" value="1"/>
</dbReference>
<reference evidence="7" key="1">
    <citation type="journal article" date="2019" name="Int. J. Syst. Evol. Microbiol.">
        <title>The Global Catalogue of Microorganisms (GCM) 10K type strain sequencing project: providing services to taxonomists for standard genome sequencing and annotation.</title>
        <authorList>
            <consortium name="The Broad Institute Genomics Platform"/>
            <consortium name="The Broad Institute Genome Sequencing Center for Infectious Disease"/>
            <person name="Wu L."/>
            <person name="Ma J."/>
        </authorList>
    </citation>
    <scope>NUCLEOTIDE SEQUENCE [LARGE SCALE GENOMIC DNA]</scope>
    <source>
        <strain evidence="7">CCUG 42001</strain>
    </source>
</reference>
<keyword evidence="1 4" id="KW-0479">Metal-binding</keyword>
<keyword evidence="2 4" id="KW-0862">Zinc</keyword>
<dbReference type="InterPro" id="IPR013149">
    <property type="entry name" value="ADH-like_C"/>
</dbReference>
<protein>
    <submittedName>
        <fullName evidence="6">Zinc-dependent alcohol dehydrogenase family protein</fullName>
    </submittedName>
</protein>
<dbReference type="InterPro" id="IPR011032">
    <property type="entry name" value="GroES-like_sf"/>
</dbReference>
<comment type="cofactor">
    <cofactor evidence="4">
        <name>Zn(2+)</name>
        <dbReference type="ChEBI" id="CHEBI:29105"/>
    </cofactor>
</comment>
<dbReference type="EMBL" id="JBHSTQ010000001">
    <property type="protein sequence ID" value="MFC6385248.1"/>
    <property type="molecule type" value="Genomic_DNA"/>
</dbReference>
<dbReference type="Gene3D" id="3.90.180.10">
    <property type="entry name" value="Medium-chain alcohol dehydrogenases, catalytic domain"/>
    <property type="match status" value="1"/>
</dbReference>
<dbReference type="PANTHER" id="PTHR43401:SF5">
    <property type="entry name" value="ALCOHOL DEHYDROGENASE-RELATED"/>
    <property type="match status" value="1"/>
</dbReference>
<sequence>MKAAVLEKYKEPLSIKDIKEPVLAPDGVIIKLRACGVCRSDWHGWMGDWTGFIPPLPHILGHEMSGEVEEIGKNVRNFKKGDRVIIPFTLGDGTCPHCLSGHSNVCDHQVMPGFTYNGGFAEYTHVPKADNNLMHLPDGVKFVEASAMGCRFMTAFHGITSQGNVRPGDWVAIFGAGGVGLSATQICTAIGANVITVDISDDKLQFAKKIGAVETINSKNENPAEAIKEITKGGAQVGVDALGIQETMLNSILCLDKRGRHVQIGMTPFGDKGHLKIPVNDIVRREIQFKGSFGMPISEFPGMLQMVEKKRLEPGELVTKTISLEDIDKAIHDMTTFSGFGVSVVTKFD</sequence>
<keyword evidence="7" id="KW-1185">Reference proteome</keyword>
<dbReference type="CDD" id="cd08260">
    <property type="entry name" value="Zn_ADH6"/>
    <property type="match status" value="1"/>
</dbReference>
<gene>
    <name evidence="6" type="ORF">ACFP7A_01435</name>
</gene>
<dbReference type="InterPro" id="IPR020843">
    <property type="entry name" value="ER"/>
</dbReference>
<dbReference type="InterPro" id="IPR013154">
    <property type="entry name" value="ADH-like_N"/>
</dbReference>
<dbReference type="InterPro" id="IPR002328">
    <property type="entry name" value="ADH_Zn_CS"/>
</dbReference>
<dbReference type="Pfam" id="PF08240">
    <property type="entry name" value="ADH_N"/>
    <property type="match status" value="1"/>
</dbReference>
<evidence type="ECO:0000256" key="1">
    <source>
        <dbReference type="ARBA" id="ARBA00022723"/>
    </source>
</evidence>
<evidence type="ECO:0000256" key="3">
    <source>
        <dbReference type="ARBA" id="ARBA00023002"/>
    </source>
</evidence>
<name>A0ABW1WD91_9BACL</name>
<feature type="domain" description="Enoyl reductase (ER)" evidence="5">
    <location>
        <begin position="11"/>
        <end position="345"/>
    </location>
</feature>
<dbReference type="PANTHER" id="PTHR43401">
    <property type="entry name" value="L-THREONINE 3-DEHYDROGENASE"/>
    <property type="match status" value="1"/>
</dbReference>
<proteinExistence type="inferred from homology"/>
<dbReference type="Proteomes" id="UP001596267">
    <property type="component" value="Unassembled WGS sequence"/>
</dbReference>
<comment type="similarity">
    <text evidence="4">Belongs to the zinc-containing alcohol dehydrogenase family.</text>
</comment>
<evidence type="ECO:0000259" key="5">
    <source>
        <dbReference type="SMART" id="SM00829"/>
    </source>
</evidence>
<dbReference type="InterPro" id="IPR036291">
    <property type="entry name" value="NAD(P)-bd_dom_sf"/>
</dbReference>
<evidence type="ECO:0000313" key="6">
    <source>
        <dbReference type="EMBL" id="MFC6385248.1"/>
    </source>
</evidence>
<organism evidence="6 7">
    <name type="scientific">Sporolactobacillus kofuensis</name>
    <dbReference type="NCBI Taxonomy" id="269672"/>
    <lineage>
        <taxon>Bacteria</taxon>
        <taxon>Bacillati</taxon>
        <taxon>Bacillota</taxon>
        <taxon>Bacilli</taxon>
        <taxon>Bacillales</taxon>
        <taxon>Sporolactobacillaceae</taxon>
        <taxon>Sporolactobacillus</taxon>
    </lineage>
</organism>
<dbReference type="PROSITE" id="PS00059">
    <property type="entry name" value="ADH_ZINC"/>
    <property type="match status" value="1"/>
</dbReference>
<evidence type="ECO:0000256" key="4">
    <source>
        <dbReference type="RuleBase" id="RU361277"/>
    </source>
</evidence>
<keyword evidence="3" id="KW-0560">Oxidoreductase</keyword>
<dbReference type="SUPFAM" id="SSF50129">
    <property type="entry name" value="GroES-like"/>
    <property type="match status" value="1"/>
</dbReference>
<dbReference type="SUPFAM" id="SSF51735">
    <property type="entry name" value="NAD(P)-binding Rossmann-fold domains"/>
    <property type="match status" value="1"/>
</dbReference>
<dbReference type="RefSeq" id="WP_253054495.1">
    <property type="nucleotide sequence ID" value="NZ_JAMXWN010000007.1"/>
</dbReference>